<dbReference type="AlphaFoldDB" id="A0A5S9IVN1"/>
<accession>A0A5S9IVN1</accession>
<feature type="transmembrane region" description="Helical" evidence="1">
    <location>
        <begin position="41"/>
        <end position="64"/>
    </location>
</feature>
<evidence type="ECO:0000313" key="3">
    <source>
        <dbReference type="Proteomes" id="UP000326354"/>
    </source>
</evidence>
<keyword evidence="1" id="KW-1133">Transmembrane helix</keyword>
<name>A0A5S9IVN1_UABAM</name>
<dbReference type="Proteomes" id="UP000326354">
    <property type="component" value="Chromosome"/>
</dbReference>
<keyword evidence="1" id="KW-0472">Membrane</keyword>
<dbReference type="RefSeq" id="WP_151972320.1">
    <property type="nucleotide sequence ID" value="NZ_AP019860.1"/>
</dbReference>
<evidence type="ECO:0000256" key="1">
    <source>
        <dbReference type="SAM" id="Phobius"/>
    </source>
</evidence>
<dbReference type="EMBL" id="AP019860">
    <property type="protein sequence ID" value="BBM88121.1"/>
    <property type="molecule type" value="Genomic_DNA"/>
</dbReference>
<gene>
    <name evidence="2" type="ORF">UABAM_06537</name>
</gene>
<feature type="transmembrane region" description="Helical" evidence="1">
    <location>
        <begin position="7"/>
        <end position="35"/>
    </location>
</feature>
<proteinExistence type="predicted"/>
<dbReference type="KEGG" id="uam:UABAM_06537"/>
<dbReference type="OrthoDB" id="1525231at2"/>
<evidence type="ECO:0000313" key="2">
    <source>
        <dbReference type="EMBL" id="BBM88121.1"/>
    </source>
</evidence>
<keyword evidence="3" id="KW-1185">Reference proteome</keyword>
<organism evidence="2 3">
    <name type="scientific">Uabimicrobium amorphum</name>
    <dbReference type="NCBI Taxonomy" id="2596890"/>
    <lineage>
        <taxon>Bacteria</taxon>
        <taxon>Pseudomonadati</taxon>
        <taxon>Planctomycetota</taxon>
        <taxon>Candidatus Uabimicrobiia</taxon>
        <taxon>Candidatus Uabimicrobiales</taxon>
        <taxon>Candidatus Uabimicrobiaceae</taxon>
        <taxon>Candidatus Uabimicrobium</taxon>
    </lineage>
</organism>
<protein>
    <submittedName>
        <fullName evidence="2">Uncharacterized protein</fullName>
    </submittedName>
</protein>
<feature type="transmembrane region" description="Helical" evidence="1">
    <location>
        <begin position="84"/>
        <end position="104"/>
    </location>
</feature>
<keyword evidence="1" id="KW-0812">Transmembrane</keyword>
<sequence length="114" mass="12201">MGNMIGLFVVCGVAQMFFPWWSMAVAAFIFGFVMVEGKNDFVVFAKGFCGVALLWICVAALQFFTTSQIIATRISDLFSLPHPALCIAVCGVVGGVVAGIATFSGCQLRQAMFD</sequence>
<reference evidence="2 3" key="1">
    <citation type="submission" date="2019-08" db="EMBL/GenBank/DDBJ databases">
        <title>Complete genome sequence of Candidatus Uab amorphum.</title>
        <authorList>
            <person name="Shiratori T."/>
            <person name="Suzuki S."/>
            <person name="Kakizawa Y."/>
            <person name="Ishida K."/>
        </authorList>
    </citation>
    <scope>NUCLEOTIDE SEQUENCE [LARGE SCALE GENOMIC DNA]</scope>
    <source>
        <strain evidence="2 3">SRT547</strain>
    </source>
</reference>